<reference evidence="1 2" key="1">
    <citation type="submission" date="2017-10" db="EMBL/GenBank/DDBJ databases">
        <title>Sequencing the genomes of 1000 actinobacteria strains.</title>
        <authorList>
            <person name="Klenk H.-P."/>
        </authorList>
    </citation>
    <scope>NUCLEOTIDE SEQUENCE [LARGE SCALE GENOMIC DNA]</scope>
    <source>
        <strain evidence="1 2">DSM 18966</strain>
    </source>
</reference>
<proteinExistence type="predicted"/>
<evidence type="ECO:0000313" key="2">
    <source>
        <dbReference type="Proteomes" id="UP000225548"/>
    </source>
</evidence>
<sequence>MARIQITVCDRCGSLERLVTQYDVTHANRTVTVDLCSEHGLPLDAIMNLVADAPLREAAAETNVTTLEDHRRRPDGK</sequence>
<comment type="caution">
    <text evidence="1">The sequence shown here is derived from an EMBL/GenBank/DDBJ whole genome shotgun (WGS) entry which is preliminary data.</text>
</comment>
<dbReference type="Proteomes" id="UP000225548">
    <property type="component" value="Unassembled WGS sequence"/>
</dbReference>
<dbReference type="AlphaFoldDB" id="A0A2A9E3D4"/>
<accession>A0A2A9E3D4</accession>
<protein>
    <submittedName>
        <fullName evidence="1">Uncharacterized protein</fullName>
    </submittedName>
</protein>
<dbReference type="EMBL" id="PDJG01000001">
    <property type="protein sequence ID" value="PFG33344.1"/>
    <property type="molecule type" value="Genomic_DNA"/>
</dbReference>
<name>A0A2A9E3D4_9MICO</name>
<evidence type="ECO:0000313" key="1">
    <source>
        <dbReference type="EMBL" id="PFG33344.1"/>
    </source>
</evidence>
<keyword evidence="2" id="KW-1185">Reference proteome</keyword>
<dbReference type="RefSeq" id="WP_098454567.1">
    <property type="nucleotide sequence ID" value="NZ_PDJG01000001.1"/>
</dbReference>
<organism evidence="1 2">
    <name type="scientific">Sanguibacter antarcticus</name>
    <dbReference type="NCBI Taxonomy" id="372484"/>
    <lineage>
        <taxon>Bacteria</taxon>
        <taxon>Bacillati</taxon>
        <taxon>Actinomycetota</taxon>
        <taxon>Actinomycetes</taxon>
        <taxon>Micrococcales</taxon>
        <taxon>Sanguibacteraceae</taxon>
        <taxon>Sanguibacter</taxon>
    </lineage>
</organism>
<gene>
    <name evidence="1" type="ORF">ATL42_1214</name>
</gene>
<dbReference type="OrthoDB" id="5149960at2"/>